<keyword evidence="1" id="KW-0812">Transmembrane</keyword>
<reference evidence="2" key="2">
    <citation type="submission" date="2025-09" db="UniProtKB">
        <authorList>
            <consortium name="Ensembl"/>
        </authorList>
    </citation>
    <scope>IDENTIFICATION</scope>
</reference>
<keyword evidence="1" id="KW-1133">Transmembrane helix</keyword>
<sequence length="251" mass="26203">MPGADAGHLTQTTMRFAGELLGVPAAGDALVAVTLGDADDVDHLVLGEDGADRHHLLQLLAGPVHLVGDGAAVQLHLHQVGLLLPQRQQTNLCVGDDSDDLAVLLHGSKVFLQLLLAILILPFLAVLGEGLLLGFVPEITAEVVLVEAALAFVAHVLGEDGLEGAQATGRVDVADDPDYDHGWSLHDGHGLHHFLLVDLSQEGRQVNRLAGVILREALGLTAMTATSFAGQEAQGSVSRSRKLTVGLLSKG</sequence>
<protein>
    <submittedName>
        <fullName evidence="2">Uncharacterized protein</fullName>
    </submittedName>
</protein>
<accession>A0A3B3UER2</accession>
<name>A0A3B3UER2_9TELE</name>
<dbReference type="GeneTree" id="ENSGT01070000253855"/>
<dbReference type="Ensembl" id="ENSPLAT00000018567.1">
    <property type="protein sequence ID" value="ENSPLAP00000011246.1"/>
    <property type="gene ID" value="ENSPLAG00000014291.1"/>
</dbReference>
<proteinExistence type="predicted"/>
<evidence type="ECO:0000313" key="3">
    <source>
        <dbReference type="Proteomes" id="UP000261500"/>
    </source>
</evidence>
<dbReference type="AlphaFoldDB" id="A0A3B3UER2"/>
<evidence type="ECO:0000256" key="1">
    <source>
        <dbReference type="SAM" id="Phobius"/>
    </source>
</evidence>
<evidence type="ECO:0000313" key="2">
    <source>
        <dbReference type="Ensembl" id="ENSPLAP00000011246.1"/>
    </source>
</evidence>
<feature type="transmembrane region" description="Helical" evidence="1">
    <location>
        <begin position="114"/>
        <end position="136"/>
    </location>
</feature>
<dbReference type="Proteomes" id="UP000261500">
    <property type="component" value="Unplaced"/>
</dbReference>
<keyword evidence="3" id="KW-1185">Reference proteome</keyword>
<reference evidence="2" key="1">
    <citation type="submission" date="2025-08" db="UniProtKB">
        <authorList>
            <consortium name="Ensembl"/>
        </authorList>
    </citation>
    <scope>IDENTIFICATION</scope>
</reference>
<organism evidence="2 3">
    <name type="scientific">Poecilia latipinna</name>
    <name type="common">sailfin molly</name>
    <dbReference type="NCBI Taxonomy" id="48699"/>
    <lineage>
        <taxon>Eukaryota</taxon>
        <taxon>Metazoa</taxon>
        <taxon>Chordata</taxon>
        <taxon>Craniata</taxon>
        <taxon>Vertebrata</taxon>
        <taxon>Euteleostomi</taxon>
        <taxon>Actinopterygii</taxon>
        <taxon>Neopterygii</taxon>
        <taxon>Teleostei</taxon>
        <taxon>Neoteleostei</taxon>
        <taxon>Acanthomorphata</taxon>
        <taxon>Ovalentaria</taxon>
        <taxon>Atherinomorphae</taxon>
        <taxon>Cyprinodontiformes</taxon>
        <taxon>Poeciliidae</taxon>
        <taxon>Poeciliinae</taxon>
        <taxon>Poecilia</taxon>
    </lineage>
</organism>
<keyword evidence="1" id="KW-0472">Membrane</keyword>